<proteinExistence type="predicted"/>
<keyword evidence="3" id="KW-1185">Reference proteome</keyword>
<name>A0A5B8XXD3_9DELT</name>
<evidence type="ECO:0000313" key="2">
    <source>
        <dbReference type="EMBL" id="QED29857.1"/>
    </source>
</evidence>
<feature type="transmembrane region" description="Helical" evidence="1">
    <location>
        <begin position="38"/>
        <end position="59"/>
    </location>
</feature>
<evidence type="ECO:0000313" key="3">
    <source>
        <dbReference type="Proteomes" id="UP000321595"/>
    </source>
</evidence>
<dbReference type="AlphaFoldDB" id="A0A5B8XXD3"/>
<protein>
    <submittedName>
        <fullName evidence="2">Uncharacterized protein</fullName>
    </submittedName>
</protein>
<keyword evidence="1" id="KW-1133">Transmembrane helix</keyword>
<dbReference type="EMBL" id="CP042467">
    <property type="protein sequence ID" value="QED29857.1"/>
    <property type="molecule type" value="Genomic_DNA"/>
</dbReference>
<dbReference type="KEGG" id="bbae:FRD01_22005"/>
<feature type="transmembrane region" description="Helical" evidence="1">
    <location>
        <begin position="71"/>
        <end position="92"/>
    </location>
</feature>
<dbReference type="RefSeq" id="WP_146963090.1">
    <property type="nucleotide sequence ID" value="NZ_CP042467.1"/>
</dbReference>
<feature type="transmembrane region" description="Helical" evidence="1">
    <location>
        <begin position="6"/>
        <end position="26"/>
    </location>
</feature>
<evidence type="ECO:0000256" key="1">
    <source>
        <dbReference type="SAM" id="Phobius"/>
    </source>
</evidence>
<organism evidence="2 3">
    <name type="scientific">Microvenator marinus</name>
    <dbReference type="NCBI Taxonomy" id="2600177"/>
    <lineage>
        <taxon>Bacteria</taxon>
        <taxon>Deltaproteobacteria</taxon>
        <taxon>Bradymonadales</taxon>
        <taxon>Microvenatoraceae</taxon>
        <taxon>Microvenator</taxon>
    </lineage>
</organism>
<keyword evidence="1" id="KW-0472">Membrane</keyword>
<sequence length="135" mass="15445">MSGTTWMVVGLVIHTLYFCVTTLWTREFYRIQESNNHIFAHVLVGSVLASVGIALANLMGPEFWYGSTYLMMPWVYLILCKTLSALTKRIYSRPLIFAVKNNMMAPETRDAKAWDYVVSFFLLLTPLVIPPAIFE</sequence>
<reference evidence="2 3" key="1">
    <citation type="submission" date="2019-08" db="EMBL/GenBank/DDBJ databases">
        <authorList>
            <person name="Liang Q."/>
        </authorList>
    </citation>
    <scope>NUCLEOTIDE SEQUENCE [LARGE SCALE GENOMIC DNA]</scope>
    <source>
        <strain evidence="2 3">V1718</strain>
    </source>
</reference>
<accession>A0A5B8XXD3</accession>
<feature type="transmembrane region" description="Helical" evidence="1">
    <location>
        <begin position="113"/>
        <end position="134"/>
    </location>
</feature>
<gene>
    <name evidence="2" type="ORF">FRD01_22005</name>
</gene>
<dbReference type="Proteomes" id="UP000321595">
    <property type="component" value="Chromosome"/>
</dbReference>
<keyword evidence="1" id="KW-0812">Transmembrane</keyword>